<feature type="transmembrane region" description="Helical" evidence="9">
    <location>
        <begin position="264"/>
        <end position="286"/>
    </location>
</feature>
<evidence type="ECO:0000256" key="2">
    <source>
        <dbReference type="ARBA" id="ARBA00007935"/>
    </source>
</evidence>
<feature type="transmembrane region" description="Helical" evidence="9">
    <location>
        <begin position="176"/>
        <end position="202"/>
    </location>
</feature>
<evidence type="ECO:0000313" key="10">
    <source>
        <dbReference type="EMBL" id="MTG88294.1"/>
    </source>
</evidence>
<evidence type="ECO:0000256" key="7">
    <source>
        <dbReference type="ARBA" id="ARBA00023136"/>
    </source>
</evidence>
<evidence type="ECO:0000313" key="11">
    <source>
        <dbReference type="Proteomes" id="UP000440668"/>
    </source>
</evidence>
<evidence type="ECO:0000256" key="1">
    <source>
        <dbReference type="ARBA" id="ARBA00004651"/>
    </source>
</evidence>
<feature type="transmembrane region" description="Helical" evidence="9">
    <location>
        <begin position="336"/>
        <end position="353"/>
    </location>
</feature>
<comment type="caution">
    <text evidence="10">The sequence shown here is derived from an EMBL/GenBank/DDBJ whole genome shotgun (WGS) entry which is preliminary data.</text>
</comment>
<evidence type="ECO:0000256" key="6">
    <source>
        <dbReference type="ARBA" id="ARBA00022989"/>
    </source>
</evidence>
<dbReference type="AlphaFoldDB" id="A0A6N7ZFR6"/>
<feature type="transmembrane region" description="Helical" evidence="9">
    <location>
        <begin position="36"/>
        <end position="56"/>
    </location>
</feature>
<feature type="transmembrane region" description="Helical" evidence="9">
    <location>
        <begin position="222"/>
        <end position="243"/>
    </location>
</feature>
<dbReference type="EMBL" id="WMKA01000007">
    <property type="protein sequence ID" value="MTG88294.1"/>
    <property type="molecule type" value="Genomic_DNA"/>
</dbReference>
<keyword evidence="7 9" id="KW-0472">Membrane</keyword>
<feature type="transmembrane region" description="Helical" evidence="9">
    <location>
        <begin position="306"/>
        <end position="329"/>
    </location>
</feature>
<sequence length="360" mass="35924">MTPSATADAPAGAADGVTGRDDRPAGVARTNARRGLGLVVALVALVLAVVLSLVVGSKPVPLGTVWDALTAYDGSSDHVVVRDLRVPRTLVGLLVGTALGVAGALIQAMTRNPLADPGILGVNAGAAFAVVLAVALLGLTDVGSFVWFAFLGAVVATVAVYAIGSQGRGGATPVRLTLAGVALGAVLTGLSQGVTLLDPAAFDRLRFWTAGSLAGRTTETAATIAPFVLAGLVLAVVVARPLNSVALGDDLARSLGAHVGRTRVLVGVAVMLLCGAATAAAGPIAFVGLMVPHVARWAVGPDQRWILPYAAVLAPVLLLVSDVVGRVVVSPGELQVGIVTAFVGAPVLVALVRRSSASGL</sequence>
<dbReference type="InterPro" id="IPR037294">
    <property type="entry name" value="ABC_BtuC-like"/>
</dbReference>
<evidence type="ECO:0000256" key="4">
    <source>
        <dbReference type="ARBA" id="ARBA00022475"/>
    </source>
</evidence>
<dbReference type="GO" id="GO:0033214">
    <property type="term" value="P:siderophore-iron import into cell"/>
    <property type="evidence" value="ECO:0007669"/>
    <property type="project" value="TreeGrafter"/>
</dbReference>
<evidence type="ECO:0000256" key="3">
    <source>
        <dbReference type="ARBA" id="ARBA00022448"/>
    </source>
</evidence>
<dbReference type="GO" id="GO:0005886">
    <property type="term" value="C:plasma membrane"/>
    <property type="evidence" value="ECO:0007669"/>
    <property type="project" value="UniProtKB-SubCell"/>
</dbReference>
<evidence type="ECO:0000256" key="9">
    <source>
        <dbReference type="SAM" id="Phobius"/>
    </source>
</evidence>
<gene>
    <name evidence="10" type="ORF">GJV82_04920</name>
</gene>
<proteinExistence type="inferred from homology"/>
<dbReference type="Pfam" id="PF01032">
    <property type="entry name" value="FecCD"/>
    <property type="match status" value="1"/>
</dbReference>
<feature type="transmembrane region" description="Helical" evidence="9">
    <location>
        <begin position="118"/>
        <end position="139"/>
    </location>
</feature>
<name>A0A6N7ZFR6_9MICO</name>
<dbReference type="InterPro" id="IPR000522">
    <property type="entry name" value="ABC_transptr_permease_BtuC"/>
</dbReference>
<dbReference type="PANTHER" id="PTHR30472">
    <property type="entry name" value="FERRIC ENTEROBACTIN TRANSPORT SYSTEM PERMEASE PROTEIN"/>
    <property type="match status" value="1"/>
</dbReference>
<reference evidence="10 11" key="1">
    <citation type="submission" date="2019-11" db="EMBL/GenBank/DDBJ databases">
        <title>Cellulosimicrobium composti sp. nov. isolated from a compost.</title>
        <authorList>
            <person name="Yang Y."/>
        </authorList>
    </citation>
    <scope>NUCLEOTIDE SEQUENCE [LARGE SCALE GENOMIC DNA]</scope>
    <source>
        <strain evidence="10 11">BIT-GX5</strain>
    </source>
</reference>
<dbReference type="RefSeq" id="WP_155098448.1">
    <property type="nucleotide sequence ID" value="NZ_WMKA01000007.1"/>
</dbReference>
<evidence type="ECO:0000256" key="8">
    <source>
        <dbReference type="SAM" id="MobiDB-lite"/>
    </source>
</evidence>
<feature type="region of interest" description="Disordered" evidence="8">
    <location>
        <begin position="1"/>
        <end position="26"/>
    </location>
</feature>
<dbReference type="FunFam" id="1.10.3470.10:FF:000001">
    <property type="entry name" value="Vitamin B12 ABC transporter permease BtuC"/>
    <property type="match status" value="1"/>
</dbReference>
<feature type="transmembrane region" description="Helical" evidence="9">
    <location>
        <begin position="89"/>
        <end position="106"/>
    </location>
</feature>
<dbReference type="Gene3D" id="1.10.3470.10">
    <property type="entry name" value="ABC transporter involved in vitamin B12 uptake, BtuC"/>
    <property type="match status" value="1"/>
</dbReference>
<keyword evidence="5 9" id="KW-0812">Transmembrane</keyword>
<comment type="subcellular location">
    <subcellularLocation>
        <location evidence="1">Cell membrane</location>
        <topology evidence="1">Multi-pass membrane protein</topology>
    </subcellularLocation>
</comment>
<feature type="transmembrane region" description="Helical" evidence="9">
    <location>
        <begin position="145"/>
        <end position="164"/>
    </location>
</feature>
<keyword evidence="4" id="KW-1003">Cell membrane</keyword>
<keyword evidence="3" id="KW-0813">Transport</keyword>
<protein>
    <submittedName>
        <fullName evidence="10">Iron chelate uptake ABC transporter family permease subunit</fullName>
    </submittedName>
</protein>
<dbReference type="SUPFAM" id="SSF81345">
    <property type="entry name" value="ABC transporter involved in vitamin B12 uptake, BtuC"/>
    <property type="match status" value="1"/>
</dbReference>
<evidence type="ECO:0000256" key="5">
    <source>
        <dbReference type="ARBA" id="ARBA00022692"/>
    </source>
</evidence>
<accession>A0A6N7ZFR6</accession>
<comment type="similarity">
    <text evidence="2">Belongs to the binding-protein-dependent transport system permease family. FecCD subfamily.</text>
</comment>
<dbReference type="GO" id="GO:0022857">
    <property type="term" value="F:transmembrane transporter activity"/>
    <property type="evidence" value="ECO:0007669"/>
    <property type="project" value="InterPro"/>
</dbReference>
<dbReference type="CDD" id="cd06550">
    <property type="entry name" value="TM_ABC_iron-siderophores_like"/>
    <property type="match status" value="1"/>
</dbReference>
<feature type="compositionally biased region" description="Low complexity" evidence="8">
    <location>
        <begin position="1"/>
        <end position="16"/>
    </location>
</feature>
<organism evidence="10 11">
    <name type="scientific">Cellulosimicrobium composti</name>
    <dbReference type="NCBI Taxonomy" id="2672572"/>
    <lineage>
        <taxon>Bacteria</taxon>
        <taxon>Bacillati</taxon>
        <taxon>Actinomycetota</taxon>
        <taxon>Actinomycetes</taxon>
        <taxon>Micrococcales</taxon>
        <taxon>Promicromonosporaceae</taxon>
        <taxon>Cellulosimicrobium</taxon>
    </lineage>
</organism>
<keyword evidence="6 9" id="KW-1133">Transmembrane helix</keyword>
<dbReference type="Proteomes" id="UP000440668">
    <property type="component" value="Unassembled WGS sequence"/>
</dbReference>
<dbReference type="PANTHER" id="PTHR30472:SF1">
    <property type="entry name" value="FE(3+) DICITRATE TRANSPORT SYSTEM PERMEASE PROTEIN FECC-RELATED"/>
    <property type="match status" value="1"/>
</dbReference>